<reference evidence="5" key="2">
    <citation type="journal article" date="2019" name="bioRxiv">
        <title>Genomics, evolutionary history and diagnostics of the Alternaria alternata species group including apple and Asian pear pathotypes.</title>
        <authorList>
            <person name="Armitage A.D."/>
            <person name="Cockerton H.M."/>
            <person name="Sreenivasaprasad S."/>
            <person name="Woodhall J.W."/>
            <person name="Lane C.R."/>
            <person name="Harrison R.J."/>
            <person name="Clarkson J.P."/>
        </authorList>
    </citation>
    <scope>NUCLEOTIDE SEQUENCE [LARGE SCALE GENOMIC DNA]</scope>
    <source>
        <strain evidence="5">FERA 1177</strain>
    </source>
</reference>
<dbReference type="InterPro" id="IPR002110">
    <property type="entry name" value="Ankyrin_rpt"/>
</dbReference>
<name>A0A177DXY2_ALTAL</name>
<gene>
    <name evidence="3" type="ORF">AA0117_g1288</name>
    <name evidence="2" type="ORF">CC77DRAFT_1047186</name>
</gene>
<dbReference type="GeneID" id="29113073"/>
<keyword evidence="4" id="KW-1185">Reference proteome</keyword>
<reference evidence="3" key="3">
    <citation type="journal article" date="2019" name="J. ISSAAS">
        <title>Genomics, evolutionary history and diagnostics of the Alternaria alternata species group including apple and Asian pear pathotypes.</title>
        <authorList>
            <person name="Armitage A.D."/>
            <person name="Cockerton H.M."/>
            <person name="Sreenivasaprasad S."/>
            <person name="Woodhall J."/>
            <person name="Lane C."/>
            <person name="Harrison R.J."/>
            <person name="Clarkson J.P."/>
        </authorList>
    </citation>
    <scope>NUCLEOTIDE SEQUENCE</scope>
    <source>
        <strain evidence="3">FERA 1177</strain>
    </source>
</reference>
<feature type="repeat" description="ANK" evidence="1">
    <location>
        <begin position="374"/>
        <end position="406"/>
    </location>
</feature>
<dbReference type="EMBL" id="KV441471">
    <property type="protein sequence ID" value="OAG24595.1"/>
    <property type="molecule type" value="Genomic_DNA"/>
</dbReference>
<reference evidence="2 4" key="1">
    <citation type="submission" date="2016-05" db="EMBL/GenBank/DDBJ databases">
        <title>Comparative analysis of secretome profiles of manganese(II)-oxidizing ascomycete fungi.</title>
        <authorList>
            <consortium name="DOE Joint Genome Institute"/>
            <person name="Zeiner C.A."/>
            <person name="Purvine S.O."/>
            <person name="Zink E.M."/>
            <person name="Wu S."/>
            <person name="Pasa-Tolic L."/>
            <person name="Chaput D.L."/>
            <person name="Haridas S."/>
            <person name="Grigoriev I.V."/>
            <person name="Santelli C.M."/>
            <person name="Hansel C.M."/>
        </authorList>
    </citation>
    <scope>NUCLEOTIDE SEQUENCE [LARGE SCALE GENOMIC DNA]</scope>
    <source>
        <strain evidence="2 4">SRC1lrK2f</strain>
    </source>
</reference>
<dbReference type="InterPro" id="IPR036770">
    <property type="entry name" value="Ankyrin_rpt-contain_sf"/>
</dbReference>
<evidence type="ECO:0000256" key="1">
    <source>
        <dbReference type="PROSITE-ProRule" id="PRU00023"/>
    </source>
</evidence>
<evidence type="ECO:0000313" key="2">
    <source>
        <dbReference type="EMBL" id="OAG24595.1"/>
    </source>
</evidence>
<evidence type="ECO:0000313" key="4">
    <source>
        <dbReference type="Proteomes" id="UP000077248"/>
    </source>
</evidence>
<dbReference type="PANTHER" id="PTHR46224:SF64">
    <property type="entry name" value="IQ MOTIF AND ANKYRIN REPEAT DOMAIN-CONTAINING PROTEIN 1"/>
    <property type="match status" value="1"/>
</dbReference>
<proteinExistence type="predicted"/>
<dbReference type="KEGG" id="aalt:CC77DRAFT_1047186"/>
<dbReference type="OMA" id="FRSEEWP"/>
<accession>A0A177DXY2</accession>
<dbReference type="Proteomes" id="UP000291422">
    <property type="component" value="Unassembled WGS sequence"/>
</dbReference>
<dbReference type="VEuPathDB" id="FungiDB:CC77DRAFT_1047186"/>
<dbReference type="SUPFAM" id="SSF48403">
    <property type="entry name" value="Ankyrin repeat"/>
    <property type="match status" value="1"/>
</dbReference>
<organism evidence="2 4">
    <name type="scientific">Alternaria alternata</name>
    <name type="common">Alternaria rot fungus</name>
    <name type="synonym">Torula alternata</name>
    <dbReference type="NCBI Taxonomy" id="5599"/>
    <lineage>
        <taxon>Eukaryota</taxon>
        <taxon>Fungi</taxon>
        <taxon>Dikarya</taxon>
        <taxon>Ascomycota</taxon>
        <taxon>Pezizomycotina</taxon>
        <taxon>Dothideomycetes</taxon>
        <taxon>Pleosporomycetidae</taxon>
        <taxon>Pleosporales</taxon>
        <taxon>Pleosporineae</taxon>
        <taxon>Pleosporaceae</taxon>
        <taxon>Alternaria</taxon>
        <taxon>Alternaria sect. Alternaria</taxon>
        <taxon>Alternaria alternata complex</taxon>
    </lineage>
</organism>
<dbReference type="SMART" id="SM00248">
    <property type="entry name" value="ANK"/>
    <property type="match status" value="3"/>
</dbReference>
<dbReference type="PANTHER" id="PTHR46224">
    <property type="entry name" value="ANKYRIN REPEAT FAMILY PROTEIN"/>
    <property type="match status" value="1"/>
</dbReference>
<dbReference type="EMBL" id="PDXD01000001">
    <property type="protein sequence ID" value="RYN83745.1"/>
    <property type="molecule type" value="Genomic_DNA"/>
</dbReference>
<dbReference type="RefSeq" id="XP_018390016.1">
    <property type="nucleotide sequence ID" value="XM_018527479.1"/>
</dbReference>
<protein>
    <submittedName>
        <fullName evidence="2">Ankyrin</fullName>
    </submittedName>
</protein>
<dbReference type="Gene3D" id="1.25.40.20">
    <property type="entry name" value="Ankyrin repeat-containing domain"/>
    <property type="match status" value="3"/>
</dbReference>
<evidence type="ECO:0000313" key="5">
    <source>
        <dbReference type="Proteomes" id="UP000291422"/>
    </source>
</evidence>
<keyword evidence="1" id="KW-0040">ANK repeat</keyword>
<dbReference type="PROSITE" id="PS50088">
    <property type="entry name" value="ANK_REPEAT"/>
    <property type="match status" value="1"/>
</dbReference>
<dbReference type="InterPro" id="IPR051616">
    <property type="entry name" value="Cul2-RING_E3_ligase_SR"/>
</dbReference>
<dbReference type="AlphaFoldDB" id="A0A177DXY2"/>
<evidence type="ECO:0000313" key="3">
    <source>
        <dbReference type="EMBL" id="RYN83745.1"/>
    </source>
</evidence>
<sequence>MAFRPVHSWEELYFYNAYLKDRIMNEPVKGNRFLNDVRNIAFQMASLSEVREAEEDIVYHIVRTLCETRRPPETRKYWKDEFRRTSKWEPDELERQLFGAALCTNTISFIRSSDTLRNNMLSNPTSPRNSCVFGEHIELAAKYGSEELLEYLLTDGASIASPDLKSELFKFAAKAGRIEIVRFLCNFRSEEWPWPFEGDIKAMRRYLRDILMGIWNPQVWDFIDNLLVSHGSHSALSDMLEHKLSTCARVNYLSMAVHLVRLGPDTEEPPSWFSGGVYTSAIGYAAMRGCLPLVELLLEKGANSEHTLATAVVYGRAKLLNVLLDRGIKTSDAMVGSRQSPEPAQLLPNFKFGPYLDVVRLLLDTGVDVNESIGKESPLAWAIAAEHTALFKFLLERGANLHSPGTAEECVRRAKQDDLESMLSLLEQHGVNVKDCSEQAA</sequence>
<dbReference type="Proteomes" id="UP000077248">
    <property type="component" value="Unassembled WGS sequence"/>
</dbReference>